<evidence type="ECO:0000256" key="3">
    <source>
        <dbReference type="ARBA" id="ARBA00023015"/>
    </source>
</evidence>
<comment type="function">
    <text evidence="5 7">Participates in transcription elongation, termination and antitermination.</text>
</comment>
<reference evidence="11 12" key="1">
    <citation type="submission" date="2019-11" db="EMBL/GenBank/DDBJ databases">
        <title>P. haliotis isolates from Z. marina roots.</title>
        <authorList>
            <person name="Cohen M."/>
            <person name="Jospin G."/>
            <person name="Eisen J.A."/>
            <person name="Coil D.A."/>
        </authorList>
    </citation>
    <scope>NUCLEOTIDE SEQUENCE [LARGE SCALE GENOMIC DNA]</scope>
    <source>
        <strain evidence="11 12">UCD-MCMsp1aY</strain>
    </source>
</reference>
<comment type="caution">
    <text evidence="11">The sequence shown here is derived from an EMBL/GenBank/DDBJ whole genome shotgun (WGS) entry which is preliminary data.</text>
</comment>
<dbReference type="InterPro" id="IPR001062">
    <property type="entry name" value="Transcrpt_antiterm_NusG"/>
</dbReference>
<evidence type="ECO:0000313" key="11">
    <source>
        <dbReference type="EMBL" id="MUH73373.1"/>
    </source>
</evidence>
<feature type="domain" description="NusG-like N-terminal" evidence="9">
    <location>
        <begin position="31"/>
        <end position="140"/>
    </location>
</feature>
<feature type="region of interest" description="Disordered" evidence="8">
    <location>
        <begin position="1"/>
        <end position="27"/>
    </location>
</feature>
<dbReference type="SMART" id="SM00738">
    <property type="entry name" value="NGN"/>
    <property type="match status" value="1"/>
</dbReference>
<dbReference type="CDD" id="cd09891">
    <property type="entry name" value="NGN_Bact_1"/>
    <property type="match status" value="1"/>
</dbReference>
<sequence>MSESELNTEQNVEQEVEQNVEQPTEQASENKLRWYVVQAYSGYEGRVSKALEEHIKVNAMEDYFGRILVPTEEVVEMRAGQKRRSERKFFPGYVLVEIAMNEDAWHLVKNTPRVLGFIGGTSDRPAPISNREADAILNRLEENINKPKPKTLFEPGEVVRVTDGPFADFNGVVEEVDYEKSRVKVSVLIFGRSTPVELEFGQVEKDK</sequence>
<protein>
    <recommendedName>
        <fullName evidence="5 6">Transcription termination/antitermination protein NusG</fullName>
    </recommendedName>
</protein>
<comment type="similarity">
    <text evidence="5 7">Belongs to the NusG family.</text>
</comment>
<evidence type="ECO:0000256" key="7">
    <source>
        <dbReference type="RuleBase" id="RU000538"/>
    </source>
</evidence>
<gene>
    <name evidence="5 11" type="primary">nusG</name>
    <name evidence="11" type="ORF">GNP35_13270</name>
</gene>
<dbReference type="InterPro" id="IPR005824">
    <property type="entry name" value="KOW"/>
</dbReference>
<dbReference type="GO" id="GO:0006354">
    <property type="term" value="P:DNA-templated transcription elongation"/>
    <property type="evidence" value="ECO:0007669"/>
    <property type="project" value="UniProtKB-UniRule"/>
</dbReference>
<dbReference type="InterPro" id="IPR014722">
    <property type="entry name" value="Rib_uL2_dom2"/>
</dbReference>
<dbReference type="GO" id="GO:0032784">
    <property type="term" value="P:regulation of DNA-templated transcription elongation"/>
    <property type="evidence" value="ECO:0007669"/>
    <property type="project" value="InterPro"/>
</dbReference>
<dbReference type="CDD" id="cd06091">
    <property type="entry name" value="KOW_NusG"/>
    <property type="match status" value="1"/>
</dbReference>
<dbReference type="PRINTS" id="PR00338">
    <property type="entry name" value="NUSGTNSCPFCT"/>
</dbReference>
<keyword evidence="3 5" id="KW-0805">Transcription regulation</keyword>
<dbReference type="InterPro" id="IPR047050">
    <property type="entry name" value="NGN"/>
</dbReference>
<dbReference type="NCBIfam" id="TIGR00922">
    <property type="entry name" value="nusG"/>
    <property type="match status" value="1"/>
</dbReference>
<dbReference type="GO" id="GO:0031564">
    <property type="term" value="P:transcription antitermination"/>
    <property type="evidence" value="ECO:0007669"/>
    <property type="project" value="UniProtKB-UniRule"/>
</dbReference>
<dbReference type="SUPFAM" id="SSF50104">
    <property type="entry name" value="Translation proteins SH3-like domain"/>
    <property type="match status" value="1"/>
</dbReference>
<dbReference type="FunFam" id="2.30.30.30:FF:000002">
    <property type="entry name" value="Transcription termination/antitermination factor NusG"/>
    <property type="match status" value="1"/>
</dbReference>
<evidence type="ECO:0000259" key="10">
    <source>
        <dbReference type="SMART" id="SM00739"/>
    </source>
</evidence>
<dbReference type="Pfam" id="PF00467">
    <property type="entry name" value="KOW"/>
    <property type="match status" value="1"/>
</dbReference>
<evidence type="ECO:0000256" key="6">
    <source>
        <dbReference type="NCBIfam" id="TIGR00922"/>
    </source>
</evidence>
<dbReference type="RefSeq" id="WP_155696602.1">
    <property type="nucleotide sequence ID" value="NZ_WOCD01000005.1"/>
</dbReference>
<dbReference type="PROSITE" id="PS01014">
    <property type="entry name" value="NUSG"/>
    <property type="match status" value="1"/>
</dbReference>
<keyword evidence="4 5" id="KW-0804">Transcription</keyword>
<dbReference type="SMART" id="SM00739">
    <property type="entry name" value="KOW"/>
    <property type="match status" value="1"/>
</dbReference>
<evidence type="ECO:0000256" key="4">
    <source>
        <dbReference type="ARBA" id="ARBA00023163"/>
    </source>
</evidence>
<dbReference type="InterPro" id="IPR043425">
    <property type="entry name" value="NusG-like"/>
</dbReference>
<dbReference type="PANTHER" id="PTHR30265">
    <property type="entry name" value="RHO-INTERACTING TRANSCRIPTION TERMINATION FACTOR NUSG"/>
    <property type="match status" value="1"/>
</dbReference>
<feature type="domain" description="KOW" evidence="10">
    <location>
        <begin position="152"/>
        <end position="179"/>
    </location>
</feature>
<dbReference type="GO" id="GO:0005829">
    <property type="term" value="C:cytosol"/>
    <property type="evidence" value="ECO:0007669"/>
    <property type="project" value="TreeGrafter"/>
</dbReference>
<dbReference type="InterPro" id="IPR015869">
    <property type="entry name" value="Transcrpt_antiterm_NusG_bac_CS"/>
</dbReference>
<evidence type="ECO:0000256" key="8">
    <source>
        <dbReference type="SAM" id="MobiDB-lite"/>
    </source>
</evidence>
<keyword evidence="2 5" id="KW-0889">Transcription antitermination</keyword>
<dbReference type="OrthoDB" id="9809075at2"/>
<name>A0A6N8FA93_9GAMM</name>
<dbReference type="Proteomes" id="UP000439994">
    <property type="component" value="Unassembled WGS sequence"/>
</dbReference>
<dbReference type="Pfam" id="PF02357">
    <property type="entry name" value="NusG"/>
    <property type="match status" value="1"/>
</dbReference>
<evidence type="ECO:0000259" key="9">
    <source>
        <dbReference type="SMART" id="SM00738"/>
    </source>
</evidence>
<evidence type="ECO:0000313" key="12">
    <source>
        <dbReference type="Proteomes" id="UP000439994"/>
    </source>
</evidence>
<dbReference type="HAMAP" id="MF_00948">
    <property type="entry name" value="NusG"/>
    <property type="match status" value="1"/>
</dbReference>
<dbReference type="InterPro" id="IPR036735">
    <property type="entry name" value="NGN_dom_sf"/>
</dbReference>
<dbReference type="GO" id="GO:0006353">
    <property type="term" value="P:DNA-templated transcription termination"/>
    <property type="evidence" value="ECO:0007669"/>
    <property type="project" value="UniProtKB-UniRule"/>
</dbReference>
<dbReference type="InterPro" id="IPR006645">
    <property type="entry name" value="NGN-like_dom"/>
</dbReference>
<evidence type="ECO:0000256" key="1">
    <source>
        <dbReference type="ARBA" id="ARBA00022472"/>
    </source>
</evidence>
<dbReference type="SUPFAM" id="SSF82679">
    <property type="entry name" value="N-utilization substance G protein NusG, N-terminal domain"/>
    <property type="match status" value="1"/>
</dbReference>
<organism evidence="11 12">
    <name type="scientific">Psychrosphaera haliotis</name>
    <dbReference type="NCBI Taxonomy" id="555083"/>
    <lineage>
        <taxon>Bacteria</taxon>
        <taxon>Pseudomonadati</taxon>
        <taxon>Pseudomonadota</taxon>
        <taxon>Gammaproteobacteria</taxon>
        <taxon>Alteromonadales</taxon>
        <taxon>Pseudoalteromonadaceae</taxon>
        <taxon>Psychrosphaera</taxon>
    </lineage>
</organism>
<keyword evidence="12" id="KW-1185">Reference proteome</keyword>
<dbReference type="PANTHER" id="PTHR30265:SF2">
    <property type="entry name" value="TRANSCRIPTION TERMINATION_ANTITERMINATION PROTEIN NUSG"/>
    <property type="match status" value="1"/>
</dbReference>
<evidence type="ECO:0000256" key="2">
    <source>
        <dbReference type="ARBA" id="ARBA00022814"/>
    </source>
</evidence>
<dbReference type="InterPro" id="IPR008991">
    <property type="entry name" value="Translation_prot_SH3-like_sf"/>
</dbReference>
<dbReference type="Gene3D" id="2.30.30.30">
    <property type="match status" value="1"/>
</dbReference>
<dbReference type="EMBL" id="WOCD01000005">
    <property type="protein sequence ID" value="MUH73373.1"/>
    <property type="molecule type" value="Genomic_DNA"/>
</dbReference>
<keyword evidence="1 5" id="KW-0806">Transcription termination</keyword>
<dbReference type="Gene3D" id="3.30.70.940">
    <property type="entry name" value="NusG, N-terminal domain"/>
    <property type="match status" value="1"/>
</dbReference>
<proteinExistence type="inferred from homology"/>
<dbReference type="FunFam" id="3.30.70.940:FF:000001">
    <property type="entry name" value="Transcription termination/antitermination protein NusG"/>
    <property type="match status" value="1"/>
</dbReference>
<dbReference type="AlphaFoldDB" id="A0A6N8FA93"/>
<evidence type="ECO:0000256" key="5">
    <source>
        <dbReference type="HAMAP-Rule" id="MF_00948"/>
    </source>
</evidence>
<accession>A0A6N8FA93</accession>